<organism evidence="2 3">
    <name type="scientific">Coleofasciculus chthonoplastes PCC 7420</name>
    <dbReference type="NCBI Taxonomy" id="118168"/>
    <lineage>
        <taxon>Bacteria</taxon>
        <taxon>Bacillati</taxon>
        <taxon>Cyanobacteriota</taxon>
        <taxon>Cyanophyceae</taxon>
        <taxon>Coleofasciculales</taxon>
        <taxon>Coleofasciculaceae</taxon>
        <taxon>Coleofasciculus</taxon>
    </lineage>
</organism>
<protein>
    <submittedName>
        <fullName evidence="2">Uncharacterized protein</fullName>
    </submittedName>
</protein>
<gene>
    <name evidence="2" type="ORF">MC7420_3328</name>
</gene>
<keyword evidence="1" id="KW-1133">Transmembrane helix</keyword>
<dbReference type="EMBL" id="DS989861">
    <property type="protein sequence ID" value="EDX72882.1"/>
    <property type="molecule type" value="Genomic_DNA"/>
</dbReference>
<keyword evidence="1" id="KW-0812">Transmembrane</keyword>
<accession>B4VYW8</accession>
<keyword evidence="3" id="KW-1185">Reference proteome</keyword>
<evidence type="ECO:0000313" key="3">
    <source>
        <dbReference type="Proteomes" id="UP000003835"/>
    </source>
</evidence>
<sequence>MKTSTLPGQSQPKIPNYADRTPQYYIDKMEPELRASFTTQQLQAIFNLLDEAIPKPSPKIVDLRFLVDLIVTRFYVVLLVGKDRRRKPRRYIPKGVAKVGNVIAAIILLLGANLLLSASLFLFAYLLKSLVGIDFFSGDRHLPDIIKSIFQ</sequence>
<keyword evidence="1" id="KW-0472">Membrane</keyword>
<name>B4VYW8_9CYAN</name>
<proteinExistence type="predicted"/>
<evidence type="ECO:0000256" key="1">
    <source>
        <dbReference type="SAM" id="Phobius"/>
    </source>
</evidence>
<feature type="transmembrane region" description="Helical" evidence="1">
    <location>
        <begin position="102"/>
        <end position="127"/>
    </location>
</feature>
<dbReference type="AlphaFoldDB" id="B4VYW8"/>
<evidence type="ECO:0000313" key="2">
    <source>
        <dbReference type="EMBL" id="EDX72882.1"/>
    </source>
</evidence>
<dbReference type="eggNOG" id="ENOG5032U1Z">
    <property type="taxonomic scope" value="Bacteria"/>
</dbReference>
<dbReference type="Proteomes" id="UP000003835">
    <property type="component" value="Unassembled WGS sequence"/>
</dbReference>
<dbReference type="HOGENOM" id="CLU_1728248_0_0_3"/>
<dbReference type="OrthoDB" id="462071at2"/>
<dbReference type="RefSeq" id="WP_006104041.1">
    <property type="nucleotide sequence ID" value="NZ_DS989861.1"/>
</dbReference>
<reference evidence="2 3" key="1">
    <citation type="submission" date="2008-07" db="EMBL/GenBank/DDBJ databases">
        <authorList>
            <person name="Tandeau de Marsac N."/>
            <person name="Ferriera S."/>
            <person name="Johnson J."/>
            <person name="Kravitz S."/>
            <person name="Beeson K."/>
            <person name="Sutton G."/>
            <person name="Rogers Y.-H."/>
            <person name="Friedman R."/>
            <person name="Frazier M."/>
            <person name="Venter J.C."/>
        </authorList>
    </citation>
    <scope>NUCLEOTIDE SEQUENCE [LARGE SCALE GENOMIC DNA]</scope>
    <source>
        <strain evidence="2 3">PCC 7420</strain>
    </source>
</reference>
<feature type="transmembrane region" description="Helical" evidence="1">
    <location>
        <begin position="63"/>
        <end position="81"/>
    </location>
</feature>